<evidence type="ECO:0000313" key="1">
    <source>
        <dbReference type="EMBL" id="PHP28399.1"/>
    </source>
</evidence>
<reference evidence="1 2" key="1">
    <citation type="submission" date="2017-08" db="EMBL/GenBank/DDBJ databases">
        <title>Draft Genome Sequence of Loktanella cinnabarina Strain XM1, Isolated from Coastal Surface Water.</title>
        <authorList>
            <person name="Ma R."/>
            <person name="Wang J."/>
            <person name="Wang Q."/>
            <person name="Ma Z."/>
            <person name="Li J."/>
            <person name="Chen L."/>
        </authorList>
    </citation>
    <scope>NUCLEOTIDE SEQUENCE [LARGE SCALE GENOMIC DNA]</scope>
    <source>
        <strain evidence="1 2">XM1</strain>
    </source>
</reference>
<dbReference type="SUPFAM" id="SSF48613">
    <property type="entry name" value="Heme oxygenase-like"/>
    <property type="match status" value="1"/>
</dbReference>
<accession>A0A2G1MI18</accession>
<name>A0A2G1MI18_9RHOB</name>
<organism evidence="1 2">
    <name type="scientific">Limimaricola cinnabarinus</name>
    <dbReference type="NCBI Taxonomy" id="1125964"/>
    <lineage>
        <taxon>Bacteria</taxon>
        <taxon>Pseudomonadati</taxon>
        <taxon>Pseudomonadota</taxon>
        <taxon>Alphaproteobacteria</taxon>
        <taxon>Rhodobacterales</taxon>
        <taxon>Paracoccaceae</taxon>
        <taxon>Limimaricola</taxon>
    </lineage>
</organism>
<dbReference type="InterPro" id="IPR016084">
    <property type="entry name" value="Haem_Oase-like_multi-hlx"/>
</dbReference>
<dbReference type="Gene3D" id="1.20.910.10">
    <property type="entry name" value="Heme oxygenase-like"/>
    <property type="match status" value="1"/>
</dbReference>
<comment type="caution">
    <text evidence="1">The sequence shown here is derived from an EMBL/GenBank/DDBJ whole genome shotgun (WGS) entry which is preliminary data.</text>
</comment>
<evidence type="ECO:0008006" key="3">
    <source>
        <dbReference type="Google" id="ProtNLM"/>
    </source>
</evidence>
<dbReference type="AlphaFoldDB" id="A0A2G1MI18"/>
<evidence type="ECO:0000313" key="2">
    <source>
        <dbReference type="Proteomes" id="UP000221860"/>
    </source>
</evidence>
<dbReference type="OrthoDB" id="7629404at2"/>
<gene>
    <name evidence="1" type="ORF">CJ301_06620</name>
</gene>
<dbReference type="EMBL" id="NQWH01000007">
    <property type="protein sequence ID" value="PHP28399.1"/>
    <property type="molecule type" value="Genomic_DNA"/>
</dbReference>
<sequence>MQTELTPDRSLRQRLRADLAPSHERLDRFFSDLDVSSRPGLSLFLRAHRAAFAAIRPAPGGRTGRPLLDRMIAAIDADLARLDAPAPPRLPPLVLHRPGAQDYVLLGSRLGSQLLRRRWQAATDPCLRAAGAYLSLPPLTDQWRGFCDEAGARPARGAEADADLAEAGRLFELFLSAGHAARRSAPALTPAPAPQNERIA</sequence>
<keyword evidence="2" id="KW-1185">Reference proteome</keyword>
<proteinExistence type="predicted"/>
<protein>
    <recommendedName>
        <fullName evidence="3">Heme oxygenase</fullName>
    </recommendedName>
</protein>
<dbReference type="Proteomes" id="UP000221860">
    <property type="component" value="Unassembled WGS sequence"/>
</dbReference>